<evidence type="ECO:0000313" key="5">
    <source>
        <dbReference type="Proteomes" id="UP001165065"/>
    </source>
</evidence>
<dbReference type="PANTHER" id="PTHR11937">
    <property type="entry name" value="ACTIN"/>
    <property type="match status" value="1"/>
</dbReference>
<comment type="catalytic activity">
    <reaction evidence="2">
        <text>ATP + H2O = ADP + phosphate + H(+)</text>
        <dbReference type="Rhea" id="RHEA:13065"/>
        <dbReference type="ChEBI" id="CHEBI:15377"/>
        <dbReference type="ChEBI" id="CHEBI:15378"/>
        <dbReference type="ChEBI" id="CHEBI:30616"/>
        <dbReference type="ChEBI" id="CHEBI:43474"/>
        <dbReference type="ChEBI" id="CHEBI:456216"/>
    </reaction>
</comment>
<accession>A0A9W7GIZ5</accession>
<proteinExistence type="inferred from homology"/>
<protein>
    <submittedName>
        <fullName evidence="4">Uncharacterized protein</fullName>
    </submittedName>
</protein>
<gene>
    <name evidence="4" type="ORF">TrCOL_g10473</name>
</gene>
<dbReference type="OrthoDB" id="5132116at2759"/>
<dbReference type="InterPro" id="IPR004000">
    <property type="entry name" value="Actin"/>
</dbReference>
<dbReference type="AlphaFoldDB" id="A0A9W7GIZ5"/>
<comment type="caution">
    <text evidence="4">The sequence shown here is derived from an EMBL/GenBank/DDBJ whole genome shotgun (WGS) entry which is preliminary data.</text>
</comment>
<reference evidence="5" key="1">
    <citation type="journal article" date="2023" name="Commun. Biol.">
        <title>Genome analysis of Parmales, the sister group of diatoms, reveals the evolutionary specialization of diatoms from phago-mixotrophs to photoautotrophs.</title>
        <authorList>
            <person name="Ban H."/>
            <person name="Sato S."/>
            <person name="Yoshikawa S."/>
            <person name="Yamada K."/>
            <person name="Nakamura Y."/>
            <person name="Ichinomiya M."/>
            <person name="Sato N."/>
            <person name="Blanc-Mathieu R."/>
            <person name="Endo H."/>
            <person name="Kuwata A."/>
            <person name="Ogata H."/>
        </authorList>
    </citation>
    <scope>NUCLEOTIDE SEQUENCE [LARGE SCALE GENOMIC DNA]</scope>
</reference>
<dbReference type="Pfam" id="PF00022">
    <property type="entry name" value="Actin"/>
    <property type="match status" value="1"/>
</dbReference>
<keyword evidence="1" id="KW-0378">Hydrolase</keyword>
<dbReference type="InterPro" id="IPR043129">
    <property type="entry name" value="ATPase_NBD"/>
</dbReference>
<dbReference type="Gene3D" id="3.30.420.40">
    <property type="match status" value="2"/>
</dbReference>
<keyword evidence="5" id="KW-1185">Reference proteome</keyword>
<dbReference type="Proteomes" id="UP001165065">
    <property type="component" value="Unassembled WGS sequence"/>
</dbReference>
<dbReference type="Gene3D" id="3.90.640.10">
    <property type="entry name" value="Actin, Chain A, domain 4"/>
    <property type="match status" value="1"/>
</dbReference>
<dbReference type="InterPro" id="IPR004001">
    <property type="entry name" value="Actin_CS"/>
</dbReference>
<evidence type="ECO:0000256" key="2">
    <source>
        <dbReference type="ARBA" id="ARBA00049360"/>
    </source>
</evidence>
<dbReference type="SMART" id="SM00268">
    <property type="entry name" value="ACTIN"/>
    <property type="match status" value="1"/>
</dbReference>
<dbReference type="GO" id="GO:0016787">
    <property type="term" value="F:hydrolase activity"/>
    <property type="evidence" value="ECO:0007669"/>
    <property type="project" value="UniProtKB-KW"/>
</dbReference>
<evidence type="ECO:0000313" key="4">
    <source>
        <dbReference type="EMBL" id="GMI46522.1"/>
    </source>
</evidence>
<evidence type="ECO:0000256" key="1">
    <source>
        <dbReference type="ARBA" id="ARBA00022801"/>
    </source>
</evidence>
<dbReference type="EMBL" id="BRYA01000302">
    <property type="protein sequence ID" value="GMI46522.1"/>
    <property type="molecule type" value="Genomic_DNA"/>
</dbReference>
<organism evidence="4 5">
    <name type="scientific">Triparma columacea</name>
    <dbReference type="NCBI Taxonomy" id="722753"/>
    <lineage>
        <taxon>Eukaryota</taxon>
        <taxon>Sar</taxon>
        <taxon>Stramenopiles</taxon>
        <taxon>Ochrophyta</taxon>
        <taxon>Bolidophyceae</taxon>
        <taxon>Parmales</taxon>
        <taxon>Triparmaceae</taxon>
        <taxon>Triparma</taxon>
    </lineage>
</organism>
<comment type="similarity">
    <text evidence="3">Belongs to the actin family.</text>
</comment>
<dbReference type="PROSITE" id="PS00432">
    <property type="entry name" value="ACTINS_2"/>
    <property type="match status" value="1"/>
</dbReference>
<sequence length="426" mass="45678">MNDTNDLLATVVDFGSSSVKSGHSGESTPRVFLNSSVGVKAKNGKLDSGENGLVFTSKNHEILTDIGGAPASTLLMNPYGGGDDIDLTNGGDSLMTKIFDLSMSEMFQDSSSVSDHPLLFIDRCSSSPDQRTKLAEILFESCKIPALFLGRDAVMSCYACGRSTGVVVDVGGSSTTVTPVFEGWAESSLRSPVGGNFMDDHFLSILDKKAGKPVLPRYLAKVDSSKRSKLINDADPSYHAYMRMVTGRYAKEIIAKVASFGYSPTSPSHETLIKQTYALPDGTSVDIGTERYDTGEVLFGHESVARSELVHDTFGSSDPIQNLVCDAVFACPRDHQASLLSTVVLSGGGSCIPGIVDRLRLETENIIHAHTPGWRVKVLAPATTERRICSWLGGSIVASLSGFTENWVTKKEYDEQGAAGILRKCP</sequence>
<name>A0A9W7GIZ5_9STRA</name>
<dbReference type="SUPFAM" id="SSF53067">
    <property type="entry name" value="Actin-like ATPase domain"/>
    <property type="match status" value="2"/>
</dbReference>
<evidence type="ECO:0000256" key="3">
    <source>
        <dbReference type="RuleBase" id="RU000487"/>
    </source>
</evidence>